<dbReference type="PANTHER" id="PTHR43630:SF2">
    <property type="entry name" value="GLYCOSYLTRANSFERASE"/>
    <property type="match status" value="1"/>
</dbReference>
<keyword evidence="3" id="KW-0328">Glycosyltransferase</keyword>
<proteinExistence type="inferred from homology"/>
<dbReference type="CDD" id="cd02511">
    <property type="entry name" value="Beta4Glucosyltransferase"/>
    <property type="match status" value="1"/>
</dbReference>
<keyword evidence="3" id="KW-0808">Transferase</keyword>
<dbReference type="PANTHER" id="PTHR43630">
    <property type="entry name" value="POLY-BETA-1,6-N-ACETYL-D-GLUCOSAMINE SYNTHASE"/>
    <property type="match status" value="1"/>
</dbReference>
<evidence type="ECO:0000256" key="1">
    <source>
        <dbReference type="ARBA" id="ARBA00038494"/>
    </source>
</evidence>
<name>A0ABU9CGL4_9BURK</name>
<dbReference type="Proteomes" id="UP001365405">
    <property type="component" value="Unassembled WGS sequence"/>
</dbReference>
<keyword evidence="4" id="KW-1185">Reference proteome</keyword>
<protein>
    <submittedName>
        <fullName evidence="3">Glycosyltransferase family 2 protein</fullName>
        <ecNumber evidence="3">2.4.-.-</ecNumber>
    </submittedName>
</protein>
<dbReference type="GO" id="GO:0016757">
    <property type="term" value="F:glycosyltransferase activity"/>
    <property type="evidence" value="ECO:0007669"/>
    <property type="project" value="UniProtKB-KW"/>
</dbReference>
<dbReference type="EMBL" id="JBBUTH010000003">
    <property type="protein sequence ID" value="MEK8049879.1"/>
    <property type="molecule type" value="Genomic_DNA"/>
</dbReference>
<evidence type="ECO:0000313" key="4">
    <source>
        <dbReference type="Proteomes" id="UP001365405"/>
    </source>
</evidence>
<dbReference type="Gene3D" id="3.90.550.10">
    <property type="entry name" value="Spore Coat Polysaccharide Biosynthesis Protein SpsA, Chain A"/>
    <property type="match status" value="1"/>
</dbReference>
<dbReference type="EC" id="2.4.-.-" evidence="3"/>
<dbReference type="RefSeq" id="WP_341409550.1">
    <property type="nucleotide sequence ID" value="NZ_JBBUTH010000003.1"/>
</dbReference>
<comment type="similarity">
    <text evidence="1">Belongs to the glycosyltransferase 2 family. WaaE/KdtX subfamily.</text>
</comment>
<organism evidence="3 4">
    <name type="scientific">Pseudaquabacterium inlustre</name>
    <dbReference type="NCBI Taxonomy" id="2984192"/>
    <lineage>
        <taxon>Bacteria</taxon>
        <taxon>Pseudomonadati</taxon>
        <taxon>Pseudomonadota</taxon>
        <taxon>Betaproteobacteria</taxon>
        <taxon>Burkholderiales</taxon>
        <taxon>Sphaerotilaceae</taxon>
        <taxon>Pseudaquabacterium</taxon>
    </lineage>
</organism>
<feature type="domain" description="Glycosyltransferase 2-like" evidence="2">
    <location>
        <begin position="2"/>
        <end position="112"/>
    </location>
</feature>
<comment type="caution">
    <text evidence="3">The sequence shown here is derived from an EMBL/GenBank/DDBJ whole genome shotgun (WGS) entry which is preliminary data.</text>
</comment>
<dbReference type="Pfam" id="PF00535">
    <property type="entry name" value="Glycos_transf_2"/>
    <property type="match status" value="1"/>
</dbReference>
<gene>
    <name evidence="3" type="ORF">AACH10_06495</name>
</gene>
<evidence type="ECO:0000313" key="3">
    <source>
        <dbReference type="EMBL" id="MEK8049879.1"/>
    </source>
</evidence>
<dbReference type="InterPro" id="IPR001173">
    <property type="entry name" value="Glyco_trans_2-like"/>
</dbReference>
<evidence type="ECO:0000259" key="2">
    <source>
        <dbReference type="Pfam" id="PF00535"/>
    </source>
</evidence>
<dbReference type="InterPro" id="IPR029044">
    <property type="entry name" value="Nucleotide-diphossugar_trans"/>
</dbReference>
<reference evidence="3 4" key="1">
    <citation type="submission" date="2024-04" db="EMBL/GenBank/DDBJ databases">
        <title>Novel species of the genus Ideonella isolated from streams.</title>
        <authorList>
            <person name="Lu H."/>
        </authorList>
    </citation>
    <scope>NUCLEOTIDE SEQUENCE [LARGE SCALE GENOMIC DNA]</scope>
    <source>
        <strain evidence="3 4">DXS22W</strain>
    </source>
</reference>
<dbReference type="SUPFAM" id="SSF53448">
    <property type="entry name" value="Nucleotide-diphospho-sugar transferases"/>
    <property type="match status" value="1"/>
</dbReference>
<sequence length="278" mass="32254">MISLNEGHNLDAVLGNLAGWAQEVWLVDSYSTDATIDIALRHGIRVVQRRFRGFGDQWNFALSLPVSAPWTMKLDPDERLSDELKQAIVTATATSSDAAFSMRRHLHFLGRRLPVAHDILRLWRTGTCRFSDVPVNEHPLVDSPVHLLSGVLDHHDSPNLHHWFVKQNRYTTSEAAWQFSRSALSVEPKLLGTALQRRMWLKKHFWRFPLRYVLLFAYHYLYLGAWRCGQAGYYWSQLRTLVYRQWEMKAFEMRLQGAPYAAIPESPGLPDPRIQQFD</sequence>
<accession>A0ABU9CGL4</accession>